<dbReference type="EMBL" id="JAVYJV010000009">
    <property type="protein sequence ID" value="KAK4363629.1"/>
    <property type="molecule type" value="Genomic_DNA"/>
</dbReference>
<evidence type="ECO:0000313" key="5">
    <source>
        <dbReference type="EMBL" id="KAK4363629.1"/>
    </source>
</evidence>
<dbReference type="GO" id="GO:0003677">
    <property type="term" value="F:DNA binding"/>
    <property type="evidence" value="ECO:0007669"/>
    <property type="project" value="InterPro"/>
</dbReference>
<dbReference type="InterPro" id="IPR038090">
    <property type="entry name" value="Cdt1_C_WH_dom_sf"/>
</dbReference>
<evidence type="ECO:0000256" key="3">
    <source>
        <dbReference type="SAM" id="MobiDB-lite"/>
    </source>
</evidence>
<feature type="compositionally biased region" description="Polar residues" evidence="3">
    <location>
        <begin position="20"/>
        <end position="35"/>
    </location>
</feature>
<dbReference type="CDD" id="cd08674">
    <property type="entry name" value="Cdt1_m"/>
    <property type="match status" value="1"/>
</dbReference>
<evidence type="ECO:0000256" key="2">
    <source>
        <dbReference type="ARBA" id="ARBA00023306"/>
    </source>
</evidence>
<dbReference type="GO" id="GO:0030174">
    <property type="term" value="P:regulation of DNA-templated DNA replication initiation"/>
    <property type="evidence" value="ECO:0007669"/>
    <property type="project" value="InterPro"/>
</dbReference>
<dbReference type="InterPro" id="IPR032054">
    <property type="entry name" value="Cdt1_C"/>
</dbReference>
<feature type="domain" description="CDT1 Geminin-binding" evidence="4">
    <location>
        <begin position="97"/>
        <end position="219"/>
    </location>
</feature>
<dbReference type="PANTHER" id="PTHR28637:SF1">
    <property type="entry name" value="DNA REPLICATION FACTOR CDT1"/>
    <property type="match status" value="1"/>
</dbReference>
<feature type="region of interest" description="Disordered" evidence="3">
    <location>
        <begin position="1"/>
        <end position="91"/>
    </location>
</feature>
<dbReference type="GO" id="GO:0070182">
    <property type="term" value="F:DNA polymerase binding"/>
    <property type="evidence" value="ECO:0007669"/>
    <property type="project" value="TreeGrafter"/>
</dbReference>
<keyword evidence="6" id="KW-1185">Reference proteome</keyword>
<dbReference type="GO" id="GO:0000076">
    <property type="term" value="P:DNA replication checkpoint signaling"/>
    <property type="evidence" value="ECO:0007669"/>
    <property type="project" value="TreeGrafter"/>
</dbReference>
<protein>
    <recommendedName>
        <fullName evidence="4">CDT1 Geminin-binding domain-containing protein</fullName>
    </recommendedName>
</protein>
<accession>A0AAE1S3F4</accession>
<dbReference type="InterPro" id="IPR045173">
    <property type="entry name" value="Cdt1"/>
</dbReference>
<evidence type="ECO:0000256" key="1">
    <source>
        <dbReference type="ARBA" id="ARBA00008356"/>
    </source>
</evidence>
<evidence type="ECO:0000259" key="4">
    <source>
        <dbReference type="SMART" id="SM01075"/>
    </source>
</evidence>
<dbReference type="GO" id="GO:0000278">
    <property type="term" value="P:mitotic cell cycle"/>
    <property type="evidence" value="ECO:0007669"/>
    <property type="project" value="TreeGrafter"/>
</dbReference>
<dbReference type="CDD" id="cd08767">
    <property type="entry name" value="Cdt1_c"/>
    <property type="match status" value="1"/>
</dbReference>
<dbReference type="AlphaFoldDB" id="A0AAE1S3F4"/>
<dbReference type="SUPFAM" id="SSF46785">
    <property type="entry name" value="Winged helix' DNA-binding domain"/>
    <property type="match status" value="1"/>
</dbReference>
<dbReference type="Pfam" id="PF16679">
    <property type="entry name" value="CDT1_C"/>
    <property type="match status" value="1"/>
</dbReference>
<proteinExistence type="inferred from homology"/>
<gene>
    <name evidence="5" type="ORF">RND71_018870</name>
</gene>
<dbReference type="InterPro" id="IPR014939">
    <property type="entry name" value="CDT1_Gemini-bd-like"/>
</dbReference>
<comment type="similarity">
    <text evidence="1">Belongs to the Cdt1 family.</text>
</comment>
<dbReference type="SMART" id="SM01075">
    <property type="entry name" value="CDT1"/>
    <property type="match status" value="1"/>
</dbReference>
<dbReference type="FunFam" id="1.10.10.1420:FF:000003">
    <property type="entry name" value="CDT1-like protein a chloroplastic"/>
    <property type="match status" value="1"/>
</dbReference>
<feature type="compositionally biased region" description="Low complexity" evidence="3">
    <location>
        <begin position="301"/>
        <end position="310"/>
    </location>
</feature>
<dbReference type="GO" id="GO:0071163">
    <property type="term" value="P:DNA replication preinitiation complex assembly"/>
    <property type="evidence" value="ECO:0007669"/>
    <property type="project" value="InterPro"/>
</dbReference>
<dbReference type="PANTHER" id="PTHR28637">
    <property type="entry name" value="DNA REPLICATION FACTOR CDT1"/>
    <property type="match status" value="1"/>
</dbReference>
<comment type="caution">
    <text evidence="5">The sequence shown here is derived from an EMBL/GenBank/DDBJ whole genome shotgun (WGS) entry which is preliminary data.</text>
</comment>
<dbReference type="Pfam" id="PF08839">
    <property type="entry name" value="CDT1"/>
    <property type="match status" value="1"/>
</dbReference>
<organism evidence="5 6">
    <name type="scientific">Anisodus tanguticus</name>
    <dbReference type="NCBI Taxonomy" id="243964"/>
    <lineage>
        <taxon>Eukaryota</taxon>
        <taxon>Viridiplantae</taxon>
        <taxon>Streptophyta</taxon>
        <taxon>Embryophyta</taxon>
        <taxon>Tracheophyta</taxon>
        <taxon>Spermatophyta</taxon>
        <taxon>Magnoliopsida</taxon>
        <taxon>eudicotyledons</taxon>
        <taxon>Gunneridae</taxon>
        <taxon>Pentapetalae</taxon>
        <taxon>asterids</taxon>
        <taxon>lamiids</taxon>
        <taxon>Solanales</taxon>
        <taxon>Solanaceae</taxon>
        <taxon>Solanoideae</taxon>
        <taxon>Hyoscyameae</taxon>
        <taxon>Anisodus</taxon>
    </lineage>
</organism>
<keyword evidence="2" id="KW-0131">Cell cycle</keyword>
<dbReference type="Gene3D" id="1.10.10.1420">
    <property type="entry name" value="DNA replication factor Cdt1, C-terminal WH domain"/>
    <property type="match status" value="1"/>
</dbReference>
<dbReference type="Proteomes" id="UP001291623">
    <property type="component" value="Unassembled WGS sequence"/>
</dbReference>
<name>A0AAE1S3F4_9SOLA</name>
<sequence>MDTTTKPFKSKKKLHLGSDPDTSSGAPSLDPWSSKTPEKPIIPPRRTLRNRSTALSLKDIRQAAQKLQKPDPTRFISQTDTSSSSVKAKKPVNPVKLPEKYELLDEFFHRMVSSIRLLQLKGSSTTFTNISAKVECLSDRRFTYNHLAQLKFLLPEAIEIKKMLVLDERTNCMKPDLHITLNANGVEVDEKLKVFRSRVLDFVKSHPEGDDIPEEELPGAFGVSKQELLTNSSSPAGPQLMELIPINSMQKPPTAVSHLSQSFRKSFSNRASIDAKPEIPNCSTNNTSNAVDKTPKLLSTQTRTTRFSTRGARSPLPATPLKKMKGEDDSSLLSTEVTPAKLTSTPAKLMTLTPMLQPPKRCYMSPDGKLTESPRKLVRRTPLSLNFDSPVKSTKESTADDEILDILSENLKQSIREKERKALEENDPAISQAKWRKKMITSLPKFFDMIYFLFHSIKRSVITKEELMHKVISSHLDIADKREVEGQLHLLQEIAPEWISEKLSSSGDLLLCVNKVSNAESIRRRIAEAK</sequence>
<dbReference type="InterPro" id="IPR036390">
    <property type="entry name" value="WH_DNA-bd_sf"/>
</dbReference>
<feature type="region of interest" description="Disordered" evidence="3">
    <location>
        <begin position="301"/>
        <end position="333"/>
    </location>
</feature>
<feature type="compositionally biased region" description="Polar residues" evidence="3">
    <location>
        <begin position="75"/>
        <end position="86"/>
    </location>
</feature>
<dbReference type="GO" id="GO:0005634">
    <property type="term" value="C:nucleus"/>
    <property type="evidence" value="ECO:0007669"/>
    <property type="project" value="TreeGrafter"/>
</dbReference>
<reference evidence="5" key="1">
    <citation type="submission" date="2023-12" db="EMBL/GenBank/DDBJ databases">
        <title>Genome assembly of Anisodus tanguticus.</title>
        <authorList>
            <person name="Wang Y.-J."/>
        </authorList>
    </citation>
    <scope>NUCLEOTIDE SEQUENCE</scope>
    <source>
        <strain evidence="5">KB-2021</strain>
        <tissue evidence="5">Leaf</tissue>
    </source>
</reference>
<evidence type="ECO:0000313" key="6">
    <source>
        <dbReference type="Proteomes" id="UP001291623"/>
    </source>
</evidence>